<evidence type="ECO:0000313" key="9">
    <source>
        <dbReference type="Proteomes" id="UP001244011"/>
    </source>
</evidence>
<sequence length="1167" mass="130890">MDPNSNTHRHQSRLKREMYASRLNPFNSPPSSTGSHGTVSTTTVDLTTHNLSTFSFSPDGEGTRKFSEDLKEPSRRPSAARSGRFGTRPSTIVNTSALARTFPEWSSLASTLPTQEVNPAPMADDEGKENVPPPYEDTAPIDDILDLKQKRTRADMQPRVETASDCSTVLSQTSIGPFKASRRSRFAKAQVNTASGSSKEPARQAVSDLLVSKIRAAQASGERRPTSHPPTSKYAPPASSERAAEHNHPSLNAVATKHASSPFMNRSGMSATGRSFLLPSLHNNIFDWTSGTLKFSTMRNGVPVFVKHGKARSRFQQAVNEHDTVDAIDIPEEDQEIFVSMDKLREEVKDLQDHDEMVQQEAEKLQSEVNQLQSELKRLRVRKRSDSAIGSDSDQSINKALDAQKNKYDEKIARLQERLEQASRLVGVNDIHSAALTAERDEALHQASMARERAKRYQAELESSQKDLELSFKYRLEKETLEQENTSLRAANDTLSRQHDDLVASNKSLNAQHAKLGRDFEAAQRELDSVREELHNIHVEYEILSEQNAMISQDHASLERNNETYFKENKSLRTKIASQDQRIHDLEKGIANRDEMIDALQADVTRTTEGAGLRDQYTQLETEIERLKQRLQNQESELRKKDEAIAAMREENLTLAQENERLNTEGKQKEDQWVSDRHKNIRLSQALMKNETRYLKHINDHNEECERREAQCKQKEAALARKEATLTQQFERRNAAIKKAKQLTMEITNLSLSRDISAKAAKVTRIVEPTRSSQYAGSEQSAKSDALNVEDDPTTRIDPTLSSDFASIFTDDEIPRLKETLRYLREGQQQQQSVEEASAAGNTVHTIDSDLPPLPGPAMRRTKSDETIIHKQSKPAGILKKTGHFVQEDDFTGRFSVKSGISLVSLQSNQSDRTAQSQKSAKSLVSVQGSRPDSHPHRRTKSDNARFDTEFSTEHNMTSAFFVPDITLHGEEHITAEQSGPSLSKDARRVLDGVCNHKSRNCTVCTRISAHAKSTSTTSESSGKKKTVRVQKPIPVTDRMPEPGPYEDEPTMRPSMAPGHALAIVIKEMEDEIAHLEMELLNKNRLYCSLDKSLGQRDRKRVMAQIQQLHRELESKSSIMYKLHDVLEGQKVAGQAMTEAELEVTIASICGLDVTSESKDASWNGCD</sequence>
<protein>
    <recommendedName>
        <fullName evidence="10">Cep57 centrosome microtubule-binding domain-containing protein</fullName>
    </recommendedName>
</protein>
<feature type="domain" description="Cep57 centrosome microtubule-binding" evidence="6">
    <location>
        <begin position="1050"/>
        <end position="1126"/>
    </location>
</feature>
<dbReference type="GeneID" id="85313750"/>
<gene>
    <name evidence="8" type="ORF">QBC33DRAFT_570165</name>
</gene>
<feature type="coiled-coil region" evidence="4">
    <location>
        <begin position="610"/>
        <end position="665"/>
    </location>
</feature>
<dbReference type="Pfam" id="PF06657">
    <property type="entry name" value="Cep57_MT_bd"/>
    <property type="match status" value="1"/>
</dbReference>
<feature type="compositionally biased region" description="Basic and acidic residues" evidence="5">
    <location>
        <begin position="61"/>
        <end position="75"/>
    </location>
</feature>
<evidence type="ECO:0000256" key="1">
    <source>
        <dbReference type="ARBA" id="ARBA00004267"/>
    </source>
</evidence>
<feature type="region of interest" description="Disordered" evidence="5">
    <location>
        <begin position="110"/>
        <end position="140"/>
    </location>
</feature>
<evidence type="ECO:0000313" key="8">
    <source>
        <dbReference type="EMBL" id="KAK1767209.1"/>
    </source>
</evidence>
<keyword evidence="3" id="KW-0206">Cytoskeleton</keyword>
<reference evidence="8" key="1">
    <citation type="submission" date="2023-06" db="EMBL/GenBank/DDBJ databases">
        <title>Genome-scale phylogeny and comparative genomics of the fungal order Sordariales.</title>
        <authorList>
            <consortium name="Lawrence Berkeley National Laboratory"/>
            <person name="Hensen N."/>
            <person name="Bonometti L."/>
            <person name="Westerberg I."/>
            <person name="Brannstrom I.O."/>
            <person name="Guillou S."/>
            <person name="Cros-Aarteil S."/>
            <person name="Calhoun S."/>
            <person name="Haridas S."/>
            <person name="Kuo A."/>
            <person name="Mondo S."/>
            <person name="Pangilinan J."/>
            <person name="Riley R."/>
            <person name="Labutti K."/>
            <person name="Andreopoulos B."/>
            <person name="Lipzen A."/>
            <person name="Chen C."/>
            <person name="Yanf M."/>
            <person name="Daum C."/>
            <person name="Ng V."/>
            <person name="Clum A."/>
            <person name="Steindorff A."/>
            <person name="Ohm R."/>
            <person name="Martin F."/>
            <person name="Silar P."/>
            <person name="Natvig D."/>
            <person name="Lalanne C."/>
            <person name="Gautier V."/>
            <person name="Ament-Velasquez S.L."/>
            <person name="Kruys A."/>
            <person name="Hutchinson M.I."/>
            <person name="Powell A.J."/>
            <person name="Barry K."/>
            <person name="Miller A.N."/>
            <person name="Grigoriev I.V."/>
            <person name="Debuchy R."/>
            <person name="Gladieux P."/>
            <person name="Thoren M.H."/>
            <person name="Johannesson H."/>
        </authorList>
    </citation>
    <scope>NUCLEOTIDE SEQUENCE</scope>
    <source>
        <strain evidence="8">8032-3</strain>
    </source>
</reference>
<feature type="compositionally biased region" description="Low complexity" evidence="5">
    <location>
        <begin position="29"/>
        <end position="53"/>
    </location>
</feature>
<evidence type="ECO:0008006" key="10">
    <source>
        <dbReference type="Google" id="ProtNLM"/>
    </source>
</evidence>
<keyword evidence="2" id="KW-0963">Cytoplasm</keyword>
<feature type="coiled-coil region" evidence="4">
    <location>
        <begin position="341"/>
        <end position="575"/>
    </location>
</feature>
<feature type="domain" description="PPC89 centrosome localisation" evidence="7">
    <location>
        <begin position="410"/>
        <end position="470"/>
    </location>
</feature>
<dbReference type="Pfam" id="PF14197">
    <property type="entry name" value="Cep57_CLD_2"/>
    <property type="match status" value="1"/>
</dbReference>
<evidence type="ECO:0000256" key="2">
    <source>
        <dbReference type="ARBA" id="ARBA00022490"/>
    </source>
</evidence>
<evidence type="ECO:0000259" key="6">
    <source>
        <dbReference type="Pfam" id="PF06657"/>
    </source>
</evidence>
<dbReference type="EMBL" id="MU839009">
    <property type="protein sequence ID" value="KAK1767209.1"/>
    <property type="molecule type" value="Genomic_DNA"/>
</dbReference>
<comment type="subcellular location">
    <subcellularLocation>
        <location evidence="1">Cytoplasm</location>
        <location evidence="1">Cytoskeleton</location>
        <location evidence="1">Microtubule organizing center</location>
    </subcellularLocation>
</comment>
<evidence type="ECO:0000259" key="7">
    <source>
        <dbReference type="Pfam" id="PF14197"/>
    </source>
</evidence>
<feature type="region of interest" description="Disordered" evidence="5">
    <location>
        <begin position="1035"/>
        <end position="1054"/>
    </location>
</feature>
<dbReference type="PANTHER" id="PTHR19336:SF9">
    <property type="entry name" value="SPINDLE POLE BODY PROTEIN PPC89"/>
    <property type="match status" value="1"/>
</dbReference>
<dbReference type="GO" id="GO:0008017">
    <property type="term" value="F:microtubule binding"/>
    <property type="evidence" value="ECO:0007669"/>
    <property type="project" value="InterPro"/>
</dbReference>
<dbReference type="InterPro" id="IPR024957">
    <property type="entry name" value="Cep57_MT-bd_dom"/>
</dbReference>
<evidence type="ECO:0000256" key="4">
    <source>
        <dbReference type="SAM" id="Coils"/>
    </source>
</evidence>
<feature type="compositionally biased region" description="Polar residues" evidence="5">
    <location>
        <begin position="908"/>
        <end position="931"/>
    </location>
</feature>
<name>A0AAJ0C1W3_9PEZI</name>
<dbReference type="GO" id="GO:0005815">
    <property type="term" value="C:microtubule organizing center"/>
    <property type="evidence" value="ECO:0007669"/>
    <property type="project" value="UniProtKB-SubCell"/>
</dbReference>
<dbReference type="InterPro" id="IPR025925">
    <property type="entry name" value="PPC89_CLD"/>
</dbReference>
<dbReference type="RefSeq" id="XP_060283422.1">
    <property type="nucleotide sequence ID" value="XM_060430563.1"/>
</dbReference>
<accession>A0AAJ0C1W3</accession>
<feature type="compositionally biased region" description="Polar residues" evidence="5">
    <location>
        <begin position="771"/>
        <end position="783"/>
    </location>
</feature>
<evidence type="ECO:0000256" key="3">
    <source>
        <dbReference type="ARBA" id="ARBA00023212"/>
    </source>
</evidence>
<organism evidence="8 9">
    <name type="scientific">Phialemonium atrogriseum</name>
    <dbReference type="NCBI Taxonomy" id="1093897"/>
    <lineage>
        <taxon>Eukaryota</taxon>
        <taxon>Fungi</taxon>
        <taxon>Dikarya</taxon>
        <taxon>Ascomycota</taxon>
        <taxon>Pezizomycotina</taxon>
        <taxon>Sordariomycetes</taxon>
        <taxon>Sordariomycetidae</taxon>
        <taxon>Cephalothecales</taxon>
        <taxon>Cephalothecaceae</taxon>
        <taxon>Phialemonium</taxon>
    </lineage>
</organism>
<dbReference type="InterPro" id="IPR051756">
    <property type="entry name" value="Centrosomal_MT-associated"/>
</dbReference>
<feature type="coiled-coil region" evidence="4">
    <location>
        <begin position="698"/>
        <end position="725"/>
    </location>
</feature>
<feature type="region of interest" description="Disordered" evidence="5">
    <location>
        <begin position="771"/>
        <end position="800"/>
    </location>
</feature>
<feature type="region of interest" description="Disordered" evidence="5">
    <location>
        <begin position="827"/>
        <end position="861"/>
    </location>
</feature>
<comment type="caution">
    <text evidence="8">The sequence shown here is derived from an EMBL/GenBank/DDBJ whole genome shotgun (WGS) entry which is preliminary data.</text>
</comment>
<dbReference type="AlphaFoldDB" id="A0AAJ0C1W3"/>
<feature type="region of interest" description="Disordered" evidence="5">
    <location>
        <begin position="908"/>
        <end position="946"/>
    </location>
</feature>
<dbReference type="Proteomes" id="UP001244011">
    <property type="component" value="Unassembled WGS sequence"/>
</dbReference>
<feature type="region of interest" description="Disordered" evidence="5">
    <location>
        <begin position="217"/>
        <end position="247"/>
    </location>
</feature>
<dbReference type="PANTHER" id="PTHR19336">
    <property type="entry name" value="UNCHARACTERIZED DUF1167"/>
    <property type="match status" value="1"/>
</dbReference>
<keyword evidence="4" id="KW-0175">Coiled coil</keyword>
<feature type="region of interest" description="Disordered" evidence="5">
    <location>
        <begin position="1"/>
        <end position="89"/>
    </location>
</feature>
<evidence type="ECO:0000256" key="5">
    <source>
        <dbReference type="SAM" id="MobiDB-lite"/>
    </source>
</evidence>
<proteinExistence type="predicted"/>
<keyword evidence="9" id="KW-1185">Reference proteome</keyword>